<protein>
    <submittedName>
        <fullName evidence="1">Aminoglycoside nucleotidyltransferase ANT(6)-Ia</fullName>
    </submittedName>
</protein>
<name>A0A8J2VLI5_9BACL</name>
<reference evidence="1" key="2">
    <citation type="submission" date="2020-09" db="EMBL/GenBank/DDBJ databases">
        <authorList>
            <person name="Sun Q."/>
            <person name="Zhou Y."/>
        </authorList>
    </citation>
    <scope>NUCLEOTIDE SEQUENCE</scope>
    <source>
        <strain evidence="1">CGMCC 1.15371</strain>
    </source>
</reference>
<dbReference type="PIRSF" id="PIRSF000812">
    <property type="entry name" value="AAD"/>
    <property type="match status" value="1"/>
</dbReference>
<dbReference type="RefSeq" id="WP_188689396.1">
    <property type="nucleotide sequence ID" value="NZ_BMIR01000002.1"/>
</dbReference>
<dbReference type="Pfam" id="PF04439">
    <property type="entry name" value="Adenyl_transf"/>
    <property type="match status" value="1"/>
</dbReference>
<dbReference type="InterPro" id="IPR043519">
    <property type="entry name" value="NT_sf"/>
</dbReference>
<dbReference type="Gene3D" id="1.20.120.330">
    <property type="entry name" value="Nucleotidyltransferases domain 2"/>
    <property type="match status" value="1"/>
</dbReference>
<keyword evidence="2" id="KW-1185">Reference proteome</keyword>
<dbReference type="SUPFAM" id="SSF81631">
    <property type="entry name" value="PAP/OAS1 substrate-binding domain"/>
    <property type="match status" value="1"/>
</dbReference>
<organism evidence="1 2">
    <name type="scientific">Pullulanibacillus camelliae</name>
    <dbReference type="NCBI Taxonomy" id="1707096"/>
    <lineage>
        <taxon>Bacteria</taxon>
        <taxon>Bacillati</taxon>
        <taxon>Bacillota</taxon>
        <taxon>Bacilli</taxon>
        <taxon>Bacillales</taxon>
        <taxon>Sporolactobacillaceae</taxon>
        <taxon>Pullulanibacillus</taxon>
    </lineage>
</organism>
<dbReference type="Gene3D" id="3.30.460.10">
    <property type="entry name" value="Beta Polymerase, domain 2"/>
    <property type="match status" value="1"/>
</dbReference>
<evidence type="ECO:0000313" key="2">
    <source>
        <dbReference type="Proteomes" id="UP000628775"/>
    </source>
</evidence>
<accession>A0A8J2VLI5</accession>
<sequence>MRSEQEMMALVLRVAQEDQRIRAVAMNGSRTNPNAPKDPFQDYDIVYLVKEFPSFIKEPQWINHFGDRIIMQTPDDMTLFPSESRDRFAYLLLFTDGNRIDLTLIPFEQKERYCHEDKLTIVLLDKDNALPAIPSPTDREYWVQHPTSTCFSDCCNEFWWVSTYVVKGLWRQEILYAIDHLSIVRAMLLKMLEWKVGIETQFSLSVGKNSKYLERYLDAETWQKLLMTYPSGDYEQVWQALFTMTTLFEQVALEVAERLDLQYSLAEARKVKAHLKHVKTLDPNATAIY</sequence>
<dbReference type="EMBL" id="BMIR01000002">
    <property type="protein sequence ID" value="GGE31502.1"/>
    <property type="molecule type" value="Genomic_DNA"/>
</dbReference>
<comment type="caution">
    <text evidence="1">The sequence shown here is derived from an EMBL/GenBank/DDBJ whole genome shotgun (WGS) entry which is preliminary data.</text>
</comment>
<dbReference type="InterPro" id="IPR007530">
    <property type="entry name" value="Aminoglycoside_adenylylTfrase"/>
</dbReference>
<evidence type="ECO:0000313" key="1">
    <source>
        <dbReference type="EMBL" id="GGE31502.1"/>
    </source>
</evidence>
<reference evidence="1" key="1">
    <citation type="journal article" date="2014" name="Int. J. Syst. Evol. Microbiol.">
        <title>Complete genome sequence of Corynebacterium casei LMG S-19264T (=DSM 44701T), isolated from a smear-ripened cheese.</title>
        <authorList>
            <consortium name="US DOE Joint Genome Institute (JGI-PGF)"/>
            <person name="Walter F."/>
            <person name="Albersmeier A."/>
            <person name="Kalinowski J."/>
            <person name="Ruckert C."/>
        </authorList>
    </citation>
    <scope>NUCLEOTIDE SEQUENCE</scope>
    <source>
        <strain evidence="1">CGMCC 1.15371</strain>
    </source>
</reference>
<proteinExistence type="predicted"/>
<dbReference type="Proteomes" id="UP000628775">
    <property type="component" value="Unassembled WGS sequence"/>
</dbReference>
<dbReference type="AlphaFoldDB" id="A0A8J2VLI5"/>
<dbReference type="SUPFAM" id="SSF81301">
    <property type="entry name" value="Nucleotidyltransferase"/>
    <property type="match status" value="1"/>
</dbReference>
<gene>
    <name evidence="1" type="primary">aadE</name>
    <name evidence="1" type="ORF">GCM10011391_07710</name>
</gene>